<proteinExistence type="predicted"/>
<accession>A0AAW2IQT2</accession>
<reference evidence="1" key="1">
    <citation type="submission" date="2020-06" db="EMBL/GenBank/DDBJ databases">
        <authorList>
            <person name="Li T."/>
            <person name="Hu X."/>
            <person name="Zhang T."/>
            <person name="Song X."/>
            <person name="Zhang H."/>
            <person name="Dai N."/>
            <person name="Sheng W."/>
            <person name="Hou X."/>
            <person name="Wei L."/>
        </authorList>
    </citation>
    <scope>NUCLEOTIDE SEQUENCE</scope>
    <source>
        <strain evidence="1">G02</strain>
        <tissue evidence="1">Leaf</tissue>
    </source>
</reference>
<dbReference type="InterPro" id="IPR036188">
    <property type="entry name" value="FAD/NAD-bd_sf"/>
</dbReference>
<dbReference type="Gene3D" id="3.50.50.60">
    <property type="entry name" value="FAD/NAD(P)-binding domain"/>
    <property type="match status" value="1"/>
</dbReference>
<evidence type="ECO:0008006" key="2">
    <source>
        <dbReference type="Google" id="ProtNLM"/>
    </source>
</evidence>
<sequence>MSRMRVAVGGGGVSGLAAAYVLAKEGAEVVVYEKEDGLGGCAKTVDIGGTFLGLGFTVFSQVMHPETIELLESLGVDRELCDMSFSVSLDEGQGCEWGTRNGVQVCLHERRMF</sequence>
<dbReference type="PANTHER" id="PTHR42923">
    <property type="entry name" value="PROTOPORPHYRINOGEN OXIDASE"/>
    <property type="match status" value="1"/>
</dbReference>
<dbReference type="GO" id="GO:0016491">
    <property type="term" value="F:oxidoreductase activity"/>
    <property type="evidence" value="ECO:0007669"/>
    <property type="project" value="TreeGrafter"/>
</dbReference>
<organism evidence="1">
    <name type="scientific">Sesamum radiatum</name>
    <name type="common">Black benniseed</name>
    <dbReference type="NCBI Taxonomy" id="300843"/>
    <lineage>
        <taxon>Eukaryota</taxon>
        <taxon>Viridiplantae</taxon>
        <taxon>Streptophyta</taxon>
        <taxon>Embryophyta</taxon>
        <taxon>Tracheophyta</taxon>
        <taxon>Spermatophyta</taxon>
        <taxon>Magnoliopsida</taxon>
        <taxon>eudicotyledons</taxon>
        <taxon>Gunneridae</taxon>
        <taxon>Pentapetalae</taxon>
        <taxon>asterids</taxon>
        <taxon>lamiids</taxon>
        <taxon>Lamiales</taxon>
        <taxon>Pedaliaceae</taxon>
        <taxon>Sesamum</taxon>
    </lineage>
</organism>
<dbReference type="AlphaFoldDB" id="A0AAW2IQT2"/>
<dbReference type="SUPFAM" id="SSF51905">
    <property type="entry name" value="FAD/NAD(P)-binding domain"/>
    <property type="match status" value="1"/>
</dbReference>
<evidence type="ECO:0000313" key="1">
    <source>
        <dbReference type="EMBL" id="KAL0284430.1"/>
    </source>
</evidence>
<reference evidence="1" key="2">
    <citation type="journal article" date="2024" name="Plant">
        <title>Genomic evolution and insights into agronomic trait innovations of Sesamum species.</title>
        <authorList>
            <person name="Miao H."/>
            <person name="Wang L."/>
            <person name="Qu L."/>
            <person name="Liu H."/>
            <person name="Sun Y."/>
            <person name="Le M."/>
            <person name="Wang Q."/>
            <person name="Wei S."/>
            <person name="Zheng Y."/>
            <person name="Lin W."/>
            <person name="Duan Y."/>
            <person name="Cao H."/>
            <person name="Xiong S."/>
            <person name="Wang X."/>
            <person name="Wei L."/>
            <person name="Li C."/>
            <person name="Ma Q."/>
            <person name="Ju M."/>
            <person name="Zhao R."/>
            <person name="Li G."/>
            <person name="Mu C."/>
            <person name="Tian Q."/>
            <person name="Mei H."/>
            <person name="Zhang T."/>
            <person name="Gao T."/>
            <person name="Zhang H."/>
        </authorList>
    </citation>
    <scope>NUCLEOTIDE SEQUENCE</scope>
    <source>
        <strain evidence="1">G02</strain>
    </source>
</reference>
<gene>
    <name evidence="1" type="ORF">Sradi_7197700</name>
</gene>
<dbReference type="InterPro" id="IPR050464">
    <property type="entry name" value="Zeta_carotene_desat/Oxidored"/>
</dbReference>
<protein>
    <recommendedName>
        <fullName evidence="2">Amine oxidase domain-containing protein</fullName>
    </recommendedName>
</protein>
<dbReference type="Pfam" id="PF13450">
    <property type="entry name" value="NAD_binding_8"/>
    <property type="match status" value="1"/>
</dbReference>
<comment type="caution">
    <text evidence="1">The sequence shown here is derived from an EMBL/GenBank/DDBJ whole genome shotgun (WGS) entry which is preliminary data.</text>
</comment>
<name>A0AAW2IQT2_SESRA</name>
<dbReference type="EMBL" id="JACGWJ010001141">
    <property type="protein sequence ID" value="KAL0284430.1"/>
    <property type="molecule type" value="Genomic_DNA"/>
</dbReference>
<dbReference type="PANTHER" id="PTHR42923:SF17">
    <property type="entry name" value="AMINE OXIDASE DOMAIN-CONTAINING PROTEIN"/>
    <property type="match status" value="1"/>
</dbReference>
<dbReference type="PRINTS" id="PR00419">
    <property type="entry name" value="ADXRDTASE"/>
</dbReference>